<dbReference type="PANTHER" id="PTHR43757">
    <property type="entry name" value="AMINOMETHYLTRANSFERASE"/>
    <property type="match status" value="1"/>
</dbReference>
<feature type="domain" description="SoxA A3" evidence="7">
    <location>
        <begin position="503"/>
        <end position="587"/>
    </location>
</feature>
<feature type="domain" description="Aminomethyltransferase C-terminal" evidence="6">
    <location>
        <begin position="885"/>
        <end position="965"/>
    </location>
</feature>
<evidence type="ECO:0000259" key="6">
    <source>
        <dbReference type="Pfam" id="PF08669"/>
    </source>
</evidence>
<dbReference type="Proteomes" id="UP000185674">
    <property type="component" value="Chromosome"/>
</dbReference>
<dbReference type="GO" id="GO:0008168">
    <property type="term" value="F:methyltransferase activity"/>
    <property type="evidence" value="ECO:0007669"/>
    <property type="project" value="UniProtKB-KW"/>
</dbReference>
<dbReference type="Gene3D" id="1.10.10.1100">
    <property type="entry name" value="BFD-like [2Fe-2S]-binding domain"/>
    <property type="match status" value="1"/>
</dbReference>
<dbReference type="Gene3D" id="3.50.50.60">
    <property type="entry name" value="FAD/NAD(P)-binding domain"/>
    <property type="match status" value="1"/>
</dbReference>
<dbReference type="InterPro" id="IPR029043">
    <property type="entry name" value="GcvT/YgfZ_C"/>
</dbReference>
<dbReference type="eggNOG" id="COG0404">
    <property type="taxonomic scope" value="Bacteria"/>
</dbReference>
<evidence type="ECO:0000259" key="5">
    <source>
        <dbReference type="Pfam" id="PF07992"/>
    </source>
</evidence>
<dbReference type="PRINTS" id="PR00368">
    <property type="entry name" value="FADPNR"/>
</dbReference>
<dbReference type="eggNOG" id="COG0446">
    <property type="taxonomic scope" value="Bacteria"/>
</dbReference>
<dbReference type="SUPFAM" id="SSF101790">
    <property type="entry name" value="Aminomethyltransferase beta-barrel domain"/>
    <property type="match status" value="1"/>
</dbReference>
<dbReference type="InterPro" id="IPR013977">
    <property type="entry name" value="GcvT_C"/>
</dbReference>
<feature type="domain" description="GCVT N-terminal" evidence="4">
    <location>
        <begin position="598"/>
        <end position="866"/>
    </location>
</feature>
<dbReference type="AlphaFoldDB" id="A0A1P8EF96"/>
<dbReference type="InterPro" id="IPR027266">
    <property type="entry name" value="TrmE/GcvT-like"/>
</dbReference>
<dbReference type="Pfam" id="PF08669">
    <property type="entry name" value="GCV_T_C"/>
    <property type="match status" value="1"/>
</dbReference>
<dbReference type="InterPro" id="IPR006222">
    <property type="entry name" value="GCVT_N"/>
</dbReference>
<dbReference type="EMBL" id="CP016896">
    <property type="protein sequence ID" value="APV34870.1"/>
    <property type="molecule type" value="Genomic_DNA"/>
</dbReference>
<dbReference type="InterPro" id="IPR023753">
    <property type="entry name" value="FAD/NAD-binding_dom"/>
</dbReference>
<dbReference type="Gene3D" id="3.30.1360.120">
    <property type="entry name" value="Probable tRNA modification gtpase trme, domain 1"/>
    <property type="match status" value="1"/>
</dbReference>
<dbReference type="Pfam" id="PF13510">
    <property type="entry name" value="Fer2_4"/>
    <property type="match status" value="1"/>
</dbReference>
<organism evidence="8 9">
    <name type="scientific">Acinetobacter soli</name>
    <dbReference type="NCBI Taxonomy" id="487316"/>
    <lineage>
        <taxon>Bacteria</taxon>
        <taxon>Pseudomonadati</taxon>
        <taxon>Pseudomonadota</taxon>
        <taxon>Gammaproteobacteria</taxon>
        <taxon>Moraxellales</taxon>
        <taxon>Moraxellaceae</taxon>
        <taxon>Acinetobacter</taxon>
    </lineage>
</organism>
<dbReference type="InterPro" id="IPR036188">
    <property type="entry name" value="FAD/NAD-bd_sf"/>
</dbReference>
<dbReference type="SUPFAM" id="SSF51905">
    <property type="entry name" value="FAD/NAD(P)-binding domain"/>
    <property type="match status" value="1"/>
</dbReference>
<dbReference type="PANTHER" id="PTHR43757:SF2">
    <property type="entry name" value="AMINOMETHYLTRANSFERASE, MITOCHONDRIAL"/>
    <property type="match status" value="1"/>
</dbReference>
<dbReference type="STRING" id="487316.BEN76_02060"/>
<dbReference type="KEGG" id="asol:BEN76_02060"/>
<dbReference type="SUPFAM" id="SSF103025">
    <property type="entry name" value="Folate-binding domain"/>
    <property type="match status" value="1"/>
</dbReference>
<evidence type="ECO:0000259" key="7">
    <source>
        <dbReference type="Pfam" id="PF17806"/>
    </source>
</evidence>
<evidence type="ECO:0000256" key="2">
    <source>
        <dbReference type="ARBA" id="ARBA00022576"/>
    </source>
</evidence>
<evidence type="ECO:0000256" key="3">
    <source>
        <dbReference type="ARBA" id="ARBA00023002"/>
    </source>
</evidence>
<evidence type="ECO:0000313" key="8">
    <source>
        <dbReference type="EMBL" id="APV34870.1"/>
    </source>
</evidence>
<dbReference type="PRINTS" id="PR00411">
    <property type="entry name" value="PNDRDTASEI"/>
</dbReference>
<accession>A0A1P8EF96</accession>
<protein>
    <submittedName>
        <fullName evidence="8">Aminomethyltransferase</fullName>
    </submittedName>
</protein>
<sequence>MSNLALQRLPHPYGRMIDRTQVVAFEFDHQKYQGFAGDSIASALIANQRWVMSRSFKYHRPRAPLTMAGQDANTLIQLPEEANVLADTTDIQPLLRAAGQNFSGSLLKDSDAFLGKFSKFMPVGFYYRAFYKPKGVWKLWEPFIRKKAGLGVLDLNFEPEYYDKAYLFHDVVVVGGGPAGLQAALSAAEQGAKVLLVEQEKLLGGSLNYARFDVEGVVADQLREQLVNAVTAHANIQVMTQAVCNAWFTDHYLPVIQGKRMYKVRAKQCIVASGSFDQPVIFRNNDLPGVILTSAVQRLIKLYAVKPGQKVVILTGHDDGYLAALDMLEAGIDVVAVVDLREVPRNKAAYGAVKAKNVACYLGSTVFEALHDKTMHRVHGVDIRKIVSEGQVAQEIKKLDCDVLCMSSGYMPVYQLLCQAGGKLSYNDQKAEFHLAGLPQGLHVTGSVEGIHDIEQVVEHAKYTGILAAKYALEQPLNIQWPSNTVLKNNPVNFPWPIFAHPKGKEFVDFDEDLQIRDIVNATKSGYRDIQLVKRFSTVGMGPSQGRHSALPTARLVAKSTQRSVSETGVTTARPPFTVEKLAHVAGRSFDPYRQTPMHAQHLEAGATMMPAGNWQRPAFYGDAAHRLQHIENEVKHVRNQVGMIDVSTLGGLEIRGPDSAEFINRLYTFGFTKLPVGKTRYAVMSNEHGVVIDDGVAARLSEHHFYVTATTSGVDRIYQQMLKWNAQWRLNLDITNVTTALAAVNIAGPQSRAVMQKVCHDVDLSNTAFPYLGVREGHIQGIPVRILRVGFVGELGYEIHFPARYGEFMWNHLMQAGQAFDIKPFGVESQRLLRLEKGHIIISQDTDGMTHPQEVDLGWAVARNKPWFVGKRSIAILEQQPLKRKLVSFVLDKSQEKPLEGHIVLEGENISGNITSCEYSPTLDKIIGMAYVGIGQSEVGQQFPIRVEKGAMVHATVVKAPFYDPENQRQEI</sequence>
<evidence type="ECO:0000259" key="4">
    <source>
        <dbReference type="Pfam" id="PF01571"/>
    </source>
</evidence>
<dbReference type="Gene3D" id="3.10.20.440">
    <property type="entry name" value="2Fe-2S iron-sulphur cluster binding domain, sarcosine oxidase, alpha subunit, N-terminal domain"/>
    <property type="match status" value="1"/>
</dbReference>
<dbReference type="GO" id="GO:0032259">
    <property type="term" value="P:methylation"/>
    <property type="evidence" value="ECO:0007669"/>
    <property type="project" value="UniProtKB-KW"/>
</dbReference>
<dbReference type="GO" id="GO:0008483">
    <property type="term" value="F:transaminase activity"/>
    <property type="evidence" value="ECO:0007669"/>
    <property type="project" value="UniProtKB-KW"/>
</dbReference>
<dbReference type="GO" id="GO:0016491">
    <property type="term" value="F:oxidoreductase activity"/>
    <property type="evidence" value="ECO:0007669"/>
    <property type="project" value="UniProtKB-KW"/>
</dbReference>
<dbReference type="Pfam" id="PF01571">
    <property type="entry name" value="GCV_T"/>
    <property type="match status" value="1"/>
</dbReference>
<dbReference type="FunFam" id="3.50.50.60:FF:000355">
    <property type="entry name" value="Sarcosine oxidase, alpha subunit"/>
    <property type="match status" value="1"/>
</dbReference>
<gene>
    <name evidence="8" type="ORF">BEN76_02060</name>
</gene>
<dbReference type="InterPro" id="IPR042204">
    <property type="entry name" value="2Fe-2S-bd_N"/>
</dbReference>
<name>A0A1P8EF96_9GAMM</name>
<evidence type="ECO:0000313" key="9">
    <source>
        <dbReference type="Proteomes" id="UP000185674"/>
    </source>
</evidence>
<keyword evidence="3" id="KW-0560">Oxidoreductase</keyword>
<dbReference type="InterPro" id="IPR041117">
    <property type="entry name" value="SoxA_A3"/>
</dbReference>
<dbReference type="Pfam" id="PF07992">
    <property type="entry name" value="Pyr_redox_2"/>
    <property type="match status" value="1"/>
</dbReference>
<dbReference type="Pfam" id="PF17806">
    <property type="entry name" value="SO_alpha_A3"/>
    <property type="match status" value="1"/>
</dbReference>
<keyword evidence="2" id="KW-0032">Aminotransferase</keyword>
<evidence type="ECO:0000256" key="1">
    <source>
        <dbReference type="ARBA" id="ARBA00008609"/>
    </source>
</evidence>
<feature type="domain" description="FAD/NAD(P)-binding" evidence="5">
    <location>
        <begin position="169"/>
        <end position="424"/>
    </location>
</feature>
<proteinExistence type="inferred from homology"/>
<keyword evidence="8" id="KW-0489">Methyltransferase</keyword>
<dbReference type="RefSeq" id="WP_076032112.1">
    <property type="nucleotide sequence ID" value="NZ_CP016896.1"/>
</dbReference>
<reference evidence="8 9" key="1">
    <citation type="submission" date="2016-08" db="EMBL/GenBank/DDBJ databases">
        <title>Complete genome sequence of Acinetobacter baylyi strain GFJ2.</title>
        <authorList>
            <person name="Tabata M."/>
            <person name="Kuboki S."/>
            <person name="Gibu N."/>
            <person name="Kinouchi Y."/>
            <person name="Vangnai A."/>
            <person name="Kasai D."/>
            <person name="Fukuda M."/>
        </authorList>
    </citation>
    <scope>NUCLEOTIDE SEQUENCE [LARGE SCALE GENOMIC DNA]</scope>
    <source>
        <strain evidence="8 9">GFJ2</strain>
    </source>
</reference>
<dbReference type="InterPro" id="IPR028896">
    <property type="entry name" value="GcvT/YgfZ/DmdA"/>
</dbReference>
<comment type="similarity">
    <text evidence="1">Belongs to the GcvT family.</text>
</comment>
<dbReference type="InterPro" id="IPR041854">
    <property type="entry name" value="BFD-like_2Fe2S-bd_dom_sf"/>
</dbReference>
<keyword evidence="8" id="KW-0808">Transferase</keyword>